<dbReference type="SUPFAM" id="SSF51735">
    <property type="entry name" value="NAD(P)-binding Rossmann-fold domains"/>
    <property type="match status" value="1"/>
</dbReference>
<evidence type="ECO:0000313" key="11">
    <source>
        <dbReference type="EMBL" id="HBH2621436.1"/>
    </source>
</evidence>
<gene>
    <name evidence="9" type="primary">serA</name>
    <name evidence="9" type="ORF">BN1095_630045</name>
    <name evidence="7" type="ORF">BN1096_340042</name>
    <name evidence="8" type="ORF">BN1097_350047</name>
    <name evidence="10" type="ORF">KRM00_004157</name>
    <name evidence="11" type="ORF">KRQ00_003222</name>
    <name evidence="14" type="ORF">SAMEA1402366_03126</name>
    <name evidence="13" type="ORF">SAMEA1402399_01938</name>
    <name evidence="12" type="ORF">SAMEA3375112_00991</name>
</gene>
<dbReference type="AlphaFoldDB" id="A0A031W9J9"/>
<evidence type="ECO:0000313" key="16">
    <source>
        <dbReference type="Proteomes" id="UP000372533"/>
    </source>
</evidence>
<dbReference type="Proteomes" id="UP000372533">
    <property type="component" value="Unassembled WGS sequence"/>
</dbReference>
<evidence type="ECO:0000313" key="12">
    <source>
        <dbReference type="EMBL" id="SJS02587.1"/>
    </source>
</evidence>
<dbReference type="SUPFAM" id="SSF52283">
    <property type="entry name" value="Formate/glycerate dehydrogenase catalytic domain-like"/>
    <property type="match status" value="1"/>
</dbReference>
<comment type="similarity">
    <text evidence="1 4">Belongs to the D-isomer specific 2-hydroxyacid dehydrogenase family.</text>
</comment>
<dbReference type="EC" id="1.1.1.95" evidence="9 12"/>
<evidence type="ECO:0000313" key="10">
    <source>
        <dbReference type="EMBL" id="HBH1544600.1"/>
    </source>
</evidence>
<dbReference type="PATRIC" id="fig|1496.1371.peg.1816"/>
<reference evidence="14 16" key="3">
    <citation type="submission" date="2019-04" db="EMBL/GenBank/DDBJ databases">
        <authorList>
            <consortium name="Pathogen Informatics"/>
        </authorList>
    </citation>
    <scope>NUCLEOTIDE SEQUENCE [LARGE SCALE GENOMIC DNA]</scope>
    <source>
        <strain evidence="13">Clo34</strain>
        <strain evidence="17">clo34</strain>
        <strain evidence="14">Tl291</strain>
        <strain evidence="16">tl291</strain>
        <strain evidence="12 15">VRECD0157</strain>
    </source>
</reference>
<evidence type="ECO:0000259" key="5">
    <source>
        <dbReference type="Pfam" id="PF00389"/>
    </source>
</evidence>
<keyword evidence="2 4" id="KW-0560">Oxidoreductase</keyword>
<dbReference type="EMBL" id="LK932371">
    <property type="protein sequence ID" value="CDS84895.1"/>
    <property type="molecule type" value="Genomic_DNA"/>
</dbReference>
<dbReference type="GO" id="GO:0004617">
    <property type="term" value="F:phosphoglycerate dehydrogenase activity"/>
    <property type="evidence" value="ECO:0007669"/>
    <property type="project" value="UniProtKB-EC"/>
</dbReference>
<dbReference type="Proteomes" id="UP000879542">
    <property type="component" value="Unassembled WGS sequence"/>
</dbReference>
<evidence type="ECO:0000313" key="9">
    <source>
        <dbReference type="EMBL" id="CDT67088.1"/>
    </source>
</evidence>
<feature type="domain" description="D-isomer specific 2-hydroxyacid dehydrogenase NAD-binding" evidence="6">
    <location>
        <begin position="109"/>
        <end position="280"/>
    </location>
</feature>
<dbReference type="InterPro" id="IPR006139">
    <property type="entry name" value="D-isomer_2_OHA_DH_cat_dom"/>
</dbReference>
<evidence type="ECO:0000256" key="1">
    <source>
        <dbReference type="ARBA" id="ARBA00005854"/>
    </source>
</evidence>
<dbReference type="Proteomes" id="UP000411588">
    <property type="component" value="Unassembled WGS sequence"/>
</dbReference>
<dbReference type="InterPro" id="IPR036291">
    <property type="entry name" value="NAD(P)-bd_dom_sf"/>
</dbReference>
<dbReference type="Pfam" id="PF02826">
    <property type="entry name" value="2-Hacid_dh_C"/>
    <property type="match status" value="1"/>
</dbReference>
<dbReference type="Proteomes" id="UP000878956">
    <property type="component" value="Unassembled WGS sequence"/>
</dbReference>
<dbReference type="EMBL" id="LK933327">
    <property type="protein sequence ID" value="CDT67088.1"/>
    <property type="molecule type" value="Genomic_DNA"/>
</dbReference>
<dbReference type="Gene3D" id="3.40.50.720">
    <property type="entry name" value="NAD(P)-binding Rossmann-like Domain"/>
    <property type="match status" value="2"/>
</dbReference>
<accession>A0A031W9J9</accession>
<sequence>MYNILVTDGIEKEAARKLRELDFNVIEQFYEKDVLGDKLKDVDVLVVRSATKVTKDVIDKALEGKKLKLIVRGGVGLDNIDVKYAQANGIKVMNTPNASSISVAELTIGQLFVLARFINTANVTMRDGKWEKKKYKGTEINGKTLGLIGFGRIAKEVAKRAELLGMNVIYTDIMGEAQGFNNYKFCDMEEVLENADFLSLHIPFDKNKGAVITEKEINKMKKGAYLINCARGGLVDEKDLLKALDEGKLSAAAIDVYEQEPTLNLDLVNHPRVSPTPHIGASTVEAQERIGDEIVNVIQDFFLDFNNLIGVAL</sequence>
<dbReference type="PROSITE" id="PS00671">
    <property type="entry name" value="D_2_HYDROXYACID_DH_3"/>
    <property type="match status" value="1"/>
</dbReference>
<dbReference type="PANTHER" id="PTHR43761">
    <property type="entry name" value="D-ISOMER SPECIFIC 2-HYDROXYACID DEHYDROGENASE FAMILY PROTEIN (AFU_ORTHOLOGUE AFUA_1G13630)"/>
    <property type="match status" value="1"/>
</dbReference>
<dbReference type="InterPro" id="IPR050418">
    <property type="entry name" value="D-iso_2-hydroxyacid_DH_PdxB"/>
</dbReference>
<feature type="domain" description="D-isomer specific 2-hydroxyacid dehydrogenase catalytic" evidence="5">
    <location>
        <begin position="4"/>
        <end position="302"/>
    </location>
</feature>
<dbReference type="Pfam" id="PF00389">
    <property type="entry name" value="2-Hacid_dh"/>
    <property type="match status" value="1"/>
</dbReference>
<dbReference type="EMBL" id="DAEQIJ010000019">
    <property type="protein sequence ID" value="HBH2621436.1"/>
    <property type="molecule type" value="Genomic_DNA"/>
</dbReference>
<reference evidence="10" key="4">
    <citation type="submission" date="2021-06" db="EMBL/GenBank/DDBJ databases">
        <authorList>
            <consortium name="NCBI Pathogen Detection Project"/>
        </authorList>
    </citation>
    <scope>NUCLEOTIDE SEQUENCE</scope>
    <source>
        <strain evidence="11">Clostridioides</strain>
        <strain evidence="10">HN1000</strain>
    </source>
</reference>
<dbReference type="GeneID" id="66353422"/>
<dbReference type="InterPro" id="IPR029753">
    <property type="entry name" value="D-isomer_DH_CS"/>
</dbReference>
<evidence type="ECO:0000313" key="13">
    <source>
        <dbReference type="EMBL" id="VFD32240.1"/>
    </source>
</evidence>
<dbReference type="EMBL" id="DAEPXK010000109">
    <property type="protein sequence ID" value="HBH1544600.1"/>
    <property type="molecule type" value="Genomic_DNA"/>
</dbReference>
<protein>
    <submittedName>
        <fullName evidence="8">4-phosphoerythronate dehydrogenase</fullName>
    </submittedName>
    <submittedName>
        <fullName evidence="9 10">D-3-phosphoglycerate dehydrogenase</fullName>
        <ecNumber evidence="9 12">1.1.1.95</ecNumber>
    </submittedName>
</protein>
<dbReference type="RefSeq" id="WP_003437082.1">
    <property type="nucleotide sequence ID" value="NZ_AP025558.1"/>
</dbReference>
<dbReference type="GO" id="GO:0006564">
    <property type="term" value="P:L-serine biosynthetic process"/>
    <property type="evidence" value="ECO:0007669"/>
    <property type="project" value="UniProtKB-ARBA"/>
</dbReference>
<evidence type="ECO:0000256" key="2">
    <source>
        <dbReference type="ARBA" id="ARBA00023002"/>
    </source>
</evidence>
<dbReference type="PANTHER" id="PTHR43761:SF1">
    <property type="entry name" value="D-ISOMER SPECIFIC 2-HYDROXYACID DEHYDROGENASE CATALYTIC DOMAIN-CONTAINING PROTEIN-RELATED"/>
    <property type="match status" value="1"/>
</dbReference>
<evidence type="ECO:0000313" key="14">
    <source>
        <dbReference type="EMBL" id="VHY17288.1"/>
    </source>
</evidence>
<dbReference type="FunFam" id="3.40.50.720:FF:000041">
    <property type="entry name" value="D-3-phosphoglycerate dehydrogenase"/>
    <property type="match status" value="1"/>
</dbReference>
<dbReference type="CDD" id="cd05303">
    <property type="entry name" value="PGDH_2"/>
    <property type="match status" value="1"/>
</dbReference>
<evidence type="ECO:0000256" key="3">
    <source>
        <dbReference type="ARBA" id="ARBA00023027"/>
    </source>
</evidence>
<organism evidence="9">
    <name type="scientific">Clostridioides difficile</name>
    <name type="common">Peptoclostridium difficile</name>
    <dbReference type="NCBI Taxonomy" id="1496"/>
    <lineage>
        <taxon>Bacteria</taxon>
        <taxon>Bacillati</taxon>
        <taxon>Bacillota</taxon>
        <taxon>Clostridia</taxon>
        <taxon>Peptostreptococcales</taxon>
        <taxon>Peptostreptococcaceae</taxon>
        <taxon>Clostridioides</taxon>
    </lineage>
</organism>
<evidence type="ECO:0000313" key="15">
    <source>
        <dbReference type="Proteomes" id="UP000189137"/>
    </source>
</evidence>
<reference evidence="10" key="2">
    <citation type="journal article" date="2018" name="Genome Biol.">
        <title>SKESA: strategic k-mer extension for scrupulous assemblies.</title>
        <authorList>
            <person name="Souvorov A."/>
            <person name="Agarwala R."/>
            <person name="Lipman D.J."/>
        </authorList>
    </citation>
    <scope>NUCLEOTIDE SEQUENCE</scope>
    <source>
        <strain evidence="11">Clostridioides</strain>
        <strain evidence="10">HN1000</strain>
    </source>
</reference>
<dbReference type="EMBL" id="LK932485">
    <property type="protein sequence ID" value="CDS84458.1"/>
    <property type="molecule type" value="Genomic_DNA"/>
</dbReference>
<dbReference type="Proteomes" id="UP000189137">
    <property type="component" value="Unassembled WGS sequence"/>
</dbReference>
<evidence type="ECO:0000256" key="4">
    <source>
        <dbReference type="RuleBase" id="RU003719"/>
    </source>
</evidence>
<reference evidence="9" key="1">
    <citation type="submission" date="2014-07" db="EMBL/GenBank/DDBJ databases">
        <authorList>
            <person name="Monot Marc"/>
        </authorList>
    </citation>
    <scope>NUCLEOTIDE SEQUENCE</scope>
    <source>
        <strain evidence="9">7032989</strain>
        <strain evidence="8">7032994</strain>
    </source>
</reference>
<dbReference type="KEGG" id="pdf:CD630DERM_09950"/>
<dbReference type="OMA" id="HMGTETC"/>
<dbReference type="InterPro" id="IPR006140">
    <property type="entry name" value="D-isomer_DH_NAD-bd"/>
</dbReference>
<evidence type="ECO:0000313" key="8">
    <source>
        <dbReference type="EMBL" id="CDS84895.1"/>
    </source>
</evidence>
<dbReference type="GO" id="GO:0047545">
    <property type="term" value="F:(S)-2-hydroxyglutarate dehydrogenase activity"/>
    <property type="evidence" value="ECO:0007669"/>
    <property type="project" value="UniProtKB-ARBA"/>
</dbReference>
<dbReference type="EMBL" id="CAAJVP010000018">
    <property type="protein sequence ID" value="VHY17288.1"/>
    <property type="molecule type" value="Genomic_DNA"/>
</dbReference>
<proteinExistence type="inferred from homology"/>
<evidence type="ECO:0000313" key="7">
    <source>
        <dbReference type="EMBL" id="CDS84458.1"/>
    </source>
</evidence>
<name>A0A031W9J9_CLODI</name>
<dbReference type="GO" id="GO:0051287">
    <property type="term" value="F:NAD binding"/>
    <property type="evidence" value="ECO:0007669"/>
    <property type="project" value="InterPro"/>
</dbReference>
<evidence type="ECO:0000259" key="6">
    <source>
        <dbReference type="Pfam" id="PF02826"/>
    </source>
</evidence>
<keyword evidence="3" id="KW-0520">NAD</keyword>
<dbReference type="EMBL" id="FUPS01000003">
    <property type="protein sequence ID" value="SJS02587.1"/>
    <property type="molecule type" value="Genomic_DNA"/>
</dbReference>
<evidence type="ECO:0000313" key="17">
    <source>
        <dbReference type="Proteomes" id="UP000411588"/>
    </source>
</evidence>
<dbReference type="EMBL" id="CAADAN010000006">
    <property type="protein sequence ID" value="VFD32240.1"/>
    <property type="molecule type" value="Genomic_DNA"/>
</dbReference>